<reference evidence="1 2" key="1">
    <citation type="submission" date="2019-12" db="EMBL/GenBank/DDBJ databases">
        <authorList>
            <person name="Ansaldi M."/>
            <person name="Clavijo F."/>
        </authorList>
    </citation>
    <scope>NUCLEOTIDE SEQUENCE [LARGE SCALE GENOMIC DNA]</scope>
</reference>
<dbReference type="KEGG" id="vg:79707312"/>
<dbReference type="GeneID" id="79707312"/>
<evidence type="ECO:0000313" key="2">
    <source>
        <dbReference type="Proteomes" id="UP000464334"/>
    </source>
</evidence>
<accession>A0A679KKH4</accession>
<evidence type="ECO:0000313" key="1">
    <source>
        <dbReference type="EMBL" id="CAA2409777.1"/>
    </source>
</evidence>
<keyword evidence="2" id="KW-1185">Reference proteome</keyword>
<protein>
    <submittedName>
        <fullName evidence="1">Phage peptidase protein</fullName>
    </submittedName>
</protein>
<dbReference type="EMBL" id="LR743530">
    <property type="protein sequence ID" value="CAA2409777.1"/>
    <property type="molecule type" value="Genomic_DNA"/>
</dbReference>
<dbReference type="RefSeq" id="YP_010742772.1">
    <property type="nucleotide sequence ID" value="NC_073092.1"/>
</dbReference>
<sequence>MGIVTDYPGAVGLIHTDSMVGEVTEHRLDEKWLRRIVYVWRV</sequence>
<name>A0A679KKH4_9CAUD</name>
<proteinExistence type="predicted"/>
<dbReference type="Proteomes" id="UP000464334">
    <property type="component" value="Chromosome"/>
</dbReference>
<organism evidence="1 2">
    <name type="scientific">Xanthomonas phage Suba</name>
    <dbReference type="NCBI Taxonomy" id="2674975"/>
    <lineage>
        <taxon>Viruses</taxon>
        <taxon>Duplodnaviria</taxon>
        <taxon>Heunggongvirae</taxon>
        <taxon>Uroviricota</taxon>
        <taxon>Caudoviricetes</taxon>
        <taxon>Stanbaylleyvirinae</taxon>
        <taxon>Subavirus</taxon>
        <taxon>Subavirus suba</taxon>
    </lineage>
</organism>